<comment type="similarity">
    <text evidence="2">Belongs to the eIF-2B gamma/epsilon subunits family.</text>
</comment>
<dbReference type="HOGENOM" id="CLU_012507_1_0_1"/>
<keyword evidence="3" id="KW-0963">Cytoplasm</keyword>
<name>F0W909_9STRA</name>
<dbReference type="InterPro" id="IPR056764">
    <property type="entry name" value="LbH_EIF2B3/5"/>
</dbReference>
<dbReference type="InterPro" id="IPR003307">
    <property type="entry name" value="W2_domain"/>
</dbReference>
<comment type="subunit">
    <text evidence="6">Component of the translation initiation factor 2B (eIF2B) complex which is a heterodecamer of two sets of five different subunits: alpha, beta, gamma, delta and epsilon. Subunits alpha, beta and delta comprise a regulatory subcomplex and subunits epsilon and gamma comprise a catalytic subcomplex. Within the complex, the hexameric regulatory complex resides at the center, with the two heterodimeric catalytic subcomplexes bound on opposite sides.</text>
</comment>
<feature type="domain" description="W2" evidence="7">
    <location>
        <begin position="545"/>
        <end position="735"/>
    </location>
</feature>
<accession>F0W909</accession>
<dbReference type="CDD" id="cd11558">
    <property type="entry name" value="W2_eIF2B_epsilon"/>
    <property type="match status" value="1"/>
</dbReference>
<evidence type="ECO:0000256" key="5">
    <source>
        <dbReference type="ARBA" id="ARBA00044345"/>
    </source>
</evidence>
<dbReference type="InterPro" id="IPR016024">
    <property type="entry name" value="ARM-type_fold"/>
</dbReference>
<dbReference type="InterPro" id="IPR051956">
    <property type="entry name" value="eIF2B_epsilon"/>
</dbReference>
<dbReference type="SUPFAM" id="SSF48371">
    <property type="entry name" value="ARM repeat"/>
    <property type="match status" value="1"/>
</dbReference>
<keyword evidence="8" id="KW-0648">Protein biosynthesis</keyword>
<dbReference type="SUPFAM" id="SSF53448">
    <property type="entry name" value="Nucleotide-diphospho-sugar transferases"/>
    <property type="match status" value="1"/>
</dbReference>
<evidence type="ECO:0000259" key="7">
    <source>
        <dbReference type="PROSITE" id="PS51363"/>
    </source>
</evidence>
<organism evidence="8">
    <name type="scientific">Albugo laibachii Nc14</name>
    <dbReference type="NCBI Taxonomy" id="890382"/>
    <lineage>
        <taxon>Eukaryota</taxon>
        <taxon>Sar</taxon>
        <taxon>Stramenopiles</taxon>
        <taxon>Oomycota</taxon>
        <taxon>Peronosporomycetes</taxon>
        <taxon>Albuginales</taxon>
        <taxon>Albuginaceae</taxon>
        <taxon>Albugo</taxon>
    </lineage>
</organism>
<dbReference type="InterPro" id="IPR005835">
    <property type="entry name" value="NTP_transferase_dom"/>
</dbReference>
<dbReference type="InterPro" id="IPR044123">
    <property type="entry name" value="W2_eIF2B_epsilon"/>
</dbReference>
<dbReference type="GO" id="GO:0005851">
    <property type="term" value="C:eukaryotic translation initiation factor 2B complex"/>
    <property type="evidence" value="ECO:0007669"/>
    <property type="project" value="TreeGrafter"/>
</dbReference>
<evidence type="ECO:0000256" key="2">
    <source>
        <dbReference type="ARBA" id="ARBA00007878"/>
    </source>
</evidence>
<protein>
    <recommendedName>
        <fullName evidence="4">Translation initiation factor eIF2B subunit epsilon</fullName>
    </recommendedName>
    <alternativeName>
        <fullName evidence="5">eIF2B GDP-GTP exchange factor subunit epsilon</fullName>
    </alternativeName>
</protein>
<dbReference type="GO" id="GO:0003743">
    <property type="term" value="F:translation initiation factor activity"/>
    <property type="evidence" value="ECO:0007669"/>
    <property type="project" value="UniProtKB-KW"/>
</dbReference>
<dbReference type="Gene3D" id="2.160.10.10">
    <property type="entry name" value="Hexapeptide repeat proteins"/>
    <property type="match status" value="1"/>
</dbReference>
<dbReference type="Pfam" id="PF00483">
    <property type="entry name" value="NTP_transferase"/>
    <property type="match status" value="1"/>
</dbReference>
<sequence>MKGKASPSVKDADIQRDTLLQAIIFAEFDTQAFLPISAEKAQVLLPVANVPVIEYAMEALVSSGVQEIIVFCSQHYSSIKSYIENVSRISKQISVRCITSCDCSTVGDALREVDQQQLIHSDPFIMMRGDVITNIDLKRALAKHQQLKKIDPHCVMTTIFKVISATFHAKSTYHNTNIRTFDDELVLGINSDTRQLLMYQNDPNRSGMKLSSEVMVQHESVSIRSDVFDSYIDICSPEVLLKFAENFDYQDIRQDFLHNEVQNHELGDKFYAYIDEEESFAGRIVDPRTYSGVTHAILQRWVYPMVPDNNYLSLKDTNYSYHRDFIYKDGNVKVPRTSFIGRGSIIGADTQFGENCHVIKSSIGSNCIIGNNVRIENSFLWSHVRIEDNVVIKNSILCDSVLMCKGSKILNGGILSFDVHIGEDVSLPPFSKVTTRKQIRQRNSSDFGSEVSQEVEALDTVQIEDAFEWNPQDVGKTGIGRLWSLAENEFELESDDDSEQGDSEEASRRLMELQFAKLKASMIDADDLIMERSKKWNEWESWTLEEEDDEPEDLPDECMTKNPSFERILHDLIIAGDRDGHDTDDLFLEIKSCKFAHNRTFVDVIHALIPALMESIQLNKDDIGKTLENVRSKFQKWHSVVERCLVDSSDQLAVLEALETYTIDPLHSITWMSWFRYLLQIVYDREWCFESVILEWYESREESAADFKVRALVKDEKVVEFIEWLRNVEEDSASDGSWAD</sequence>
<dbReference type="PROSITE" id="PS51363">
    <property type="entry name" value="W2"/>
    <property type="match status" value="1"/>
</dbReference>
<evidence type="ECO:0000256" key="4">
    <source>
        <dbReference type="ARBA" id="ARBA00044144"/>
    </source>
</evidence>
<evidence type="ECO:0000256" key="3">
    <source>
        <dbReference type="ARBA" id="ARBA00022490"/>
    </source>
</evidence>
<evidence type="ECO:0000256" key="6">
    <source>
        <dbReference type="ARBA" id="ARBA00046432"/>
    </source>
</evidence>
<dbReference type="InterPro" id="IPR029044">
    <property type="entry name" value="Nucleotide-diphossugar_trans"/>
</dbReference>
<dbReference type="Pfam" id="PF02020">
    <property type="entry name" value="W2"/>
    <property type="match status" value="1"/>
</dbReference>
<keyword evidence="8" id="KW-0396">Initiation factor</keyword>
<dbReference type="Gene3D" id="1.25.40.180">
    <property type="match status" value="1"/>
</dbReference>
<reference evidence="8" key="1">
    <citation type="journal article" date="2011" name="PLoS Biol.">
        <title>Gene gain and loss during evolution of obligate parasitism in the white rust pathogen of Arabidopsis thaliana.</title>
        <authorList>
            <person name="Kemen E."/>
            <person name="Gardiner A."/>
            <person name="Schultz-Larsen T."/>
            <person name="Kemen A.C."/>
            <person name="Balmuth A.L."/>
            <person name="Robert-Seilaniantz A."/>
            <person name="Bailey K."/>
            <person name="Holub E."/>
            <person name="Studholme D.J."/>
            <person name="Maclean D."/>
            <person name="Jones J.D."/>
        </authorList>
    </citation>
    <scope>NUCLEOTIDE SEQUENCE</scope>
</reference>
<dbReference type="PANTHER" id="PTHR45887:SF1">
    <property type="entry name" value="TRANSLATION INITIATION FACTOR EIF-2B SUBUNIT EPSILON"/>
    <property type="match status" value="1"/>
</dbReference>
<reference evidence="8" key="2">
    <citation type="submission" date="2011-02" db="EMBL/GenBank/DDBJ databases">
        <authorList>
            <person name="MacLean D."/>
        </authorList>
    </citation>
    <scope>NUCLEOTIDE SEQUENCE</scope>
</reference>
<dbReference type="GO" id="GO:0005085">
    <property type="term" value="F:guanyl-nucleotide exchange factor activity"/>
    <property type="evidence" value="ECO:0007669"/>
    <property type="project" value="InterPro"/>
</dbReference>
<comment type="subcellular location">
    <subcellularLocation>
        <location evidence="1">Cytoplasm</location>
        <location evidence="1">Cytosol</location>
    </subcellularLocation>
</comment>
<dbReference type="Pfam" id="PF25084">
    <property type="entry name" value="LbH_EIF2B"/>
    <property type="match status" value="1"/>
</dbReference>
<gene>
    <name evidence="8" type="primary">AlNc14C37G3279</name>
    <name evidence="8" type="ORF">ALNC14_037630</name>
</gene>
<dbReference type="GO" id="GO:0031369">
    <property type="term" value="F:translation initiation factor binding"/>
    <property type="evidence" value="ECO:0007669"/>
    <property type="project" value="InterPro"/>
</dbReference>
<dbReference type="EMBL" id="FR824082">
    <property type="protein sequence ID" value="CCA17620.1"/>
    <property type="molecule type" value="Genomic_DNA"/>
</dbReference>
<evidence type="ECO:0000256" key="1">
    <source>
        <dbReference type="ARBA" id="ARBA00004514"/>
    </source>
</evidence>
<proteinExistence type="inferred from homology"/>
<evidence type="ECO:0000313" key="8">
    <source>
        <dbReference type="EMBL" id="CCA17620.1"/>
    </source>
</evidence>
<dbReference type="AlphaFoldDB" id="F0W909"/>
<dbReference type="PANTHER" id="PTHR45887">
    <property type="entry name" value="TRANSLATION INITIATION FACTOR EIF-2B SUBUNIT EPSILON"/>
    <property type="match status" value="1"/>
</dbReference>
<dbReference type="Gene3D" id="3.90.550.10">
    <property type="entry name" value="Spore Coat Polysaccharide Biosynthesis Protein SpsA, Chain A"/>
    <property type="match status" value="1"/>
</dbReference>